<proteinExistence type="inferred from homology"/>
<accession>A0A9P0DFT6</accession>
<protein>
    <recommendedName>
        <fullName evidence="3">protein-histidine N-methyltransferase</fullName>
        <ecNumber evidence="3">2.1.1.85</ecNumber>
    </recommendedName>
</protein>
<dbReference type="SUPFAM" id="SSF53335">
    <property type="entry name" value="S-adenosyl-L-methionine-dependent methyltransferases"/>
    <property type="match status" value="1"/>
</dbReference>
<evidence type="ECO:0000256" key="8">
    <source>
        <dbReference type="ARBA" id="ARBA00023242"/>
    </source>
</evidence>
<keyword evidence="4" id="KW-0963">Cytoplasm</keyword>
<dbReference type="OrthoDB" id="1723750at2759"/>
<keyword evidence="8" id="KW-0539">Nucleus</keyword>
<dbReference type="InterPro" id="IPR019410">
    <property type="entry name" value="Methyltransf_16"/>
</dbReference>
<dbReference type="InterPro" id="IPR029063">
    <property type="entry name" value="SAM-dependent_MTases_sf"/>
</dbReference>
<comment type="subcellular location">
    <subcellularLocation>
        <location evidence="2">Cytoplasm</location>
    </subcellularLocation>
    <subcellularLocation>
        <location evidence="1">Nucleus</location>
    </subcellularLocation>
</comment>
<evidence type="ECO:0000313" key="10">
    <source>
        <dbReference type="EMBL" id="CAH1119175.1"/>
    </source>
</evidence>
<comment type="similarity">
    <text evidence="9">Belongs to the methyltransferase superfamily. METTL18 family.</text>
</comment>
<evidence type="ECO:0000256" key="4">
    <source>
        <dbReference type="ARBA" id="ARBA00022490"/>
    </source>
</evidence>
<dbReference type="Gene3D" id="3.40.50.150">
    <property type="entry name" value="Vaccinia Virus protein VP39"/>
    <property type="match status" value="1"/>
</dbReference>
<dbReference type="PANTHER" id="PTHR14614:SF39">
    <property type="entry name" value="HISTIDINE PROTEIN METHYLTRANSFERASE 1 HOMOLOG"/>
    <property type="match status" value="1"/>
</dbReference>
<dbReference type="EC" id="2.1.1.85" evidence="3"/>
<evidence type="ECO:0000256" key="9">
    <source>
        <dbReference type="ARBA" id="ARBA00038126"/>
    </source>
</evidence>
<sequence>MFKFGFSSDNDENSEEIAKELPEMIWKESNEIIIHTDSNPIKNGLGQINTKIVVSSGYEVKYLCSKAVINTLLKNEQSLDDSVLKSEKNHSDLLPAVYEGGFKIWECTYDLLNYIDEQKINFKEVNVLDLGCGAGIIGITTLLCGAKCYFQDYNSDVIQYITIPNVLLNSVSGMEKCKFYSGDWRSFSDLVEKALTTPEDKFDYIFTSETIYNTECYPKLHRVFEKLLKKSGYMYLFQYNQQNEINCIWFPLLFMFLDIYYRYLAAKSFYFGVGGGITLFQDFLDEQKVFKYTTCWKCEEGVSREIIKIEFI</sequence>
<dbReference type="GO" id="GO:0005737">
    <property type="term" value="C:cytoplasm"/>
    <property type="evidence" value="ECO:0007669"/>
    <property type="project" value="UniProtKB-SubCell"/>
</dbReference>
<keyword evidence="6" id="KW-0808">Transferase</keyword>
<dbReference type="EMBL" id="OU896718">
    <property type="protein sequence ID" value="CAH1119175.1"/>
    <property type="molecule type" value="Genomic_DNA"/>
</dbReference>
<name>A0A9P0DFT6_PHACE</name>
<keyword evidence="5" id="KW-0489">Methyltransferase</keyword>
<keyword evidence="11" id="KW-1185">Reference proteome</keyword>
<dbReference type="AlphaFoldDB" id="A0A9P0DFT6"/>
<evidence type="ECO:0000256" key="6">
    <source>
        <dbReference type="ARBA" id="ARBA00022679"/>
    </source>
</evidence>
<dbReference type="CDD" id="cd02440">
    <property type="entry name" value="AdoMet_MTases"/>
    <property type="match status" value="1"/>
</dbReference>
<dbReference type="GO" id="GO:0018064">
    <property type="term" value="F:protein-L-histidine N-tele-methyltransferase activity"/>
    <property type="evidence" value="ECO:0007669"/>
    <property type="project" value="UniProtKB-EC"/>
</dbReference>
<organism evidence="10 11">
    <name type="scientific">Phaedon cochleariae</name>
    <name type="common">Mustard beetle</name>
    <dbReference type="NCBI Taxonomy" id="80249"/>
    <lineage>
        <taxon>Eukaryota</taxon>
        <taxon>Metazoa</taxon>
        <taxon>Ecdysozoa</taxon>
        <taxon>Arthropoda</taxon>
        <taxon>Hexapoda</taxon>
        <taxon>Insecta</taxon>
        <taxon>Pterygota</taxon>
        <taxon>Neoptera</taxon>
        <taxon>Endopterygota</taxon>
        <taxon>Coleoptera</taxon>
        <taxon>Polyphaga</taxon>
        <taxon>Cucujiformia</taxon>
        <taxon>Chrysomeloidea</taxon>
        <taxon>Chrysomelidae</taxon>
        <taxon>Chrysomelinae</taxon>
        <taxon>Chrysomelini</taxon>
        <taxon>Phaedon</taxon>
    </lineage>
</organism>
<dbReference type="GO" id="GO:0032259">
    <property type="term" value="P:methylation"/>
    <property type="evidence" value="ECO:0007669"/>
    <property type="project" value="UniProtKB-KW"/>
</dbReference>
<gene>
    <name evidence="10" type="ORF">PHAECO_LOCUS3321</name>
</gene>
<reference evidence="10" key="1">
    <citation type="submission" date="2022-01" db="EMBL/GenBank/DDBJ databases">
        <authorList>
            <person name="King R."/>
        </authorList>
    </citation>
    <scope>NUCLEOTIDE SEQUENCE</scope>
</reference>
<evidence type="ECO:0000256" key="3">
    <source>
        <dbReference type="ARBA" id="ARBA00012533"/>
    </source>
</evidence>
<evidence type="ECO:0000256" key="2">
    <source>
        <dbReference type="ARBA" id="ARBA00004496"/>
    </source>
</evidence>
<keyword evidence="7" id="KW-0949">S-adenosyl-L-methionine</keyword>
<evidence type="ECO:0000256" key="5">
    <source>
        <dbReference type="ARBA" id="ARBA00022603"/>
    </source>
</evidence>
<dbReference type="GO" id="GO:0005634">
    <property type="term" value="C:nucleus"/>
    <property type="evidence" value="ECO:0007669"/>
    <property type="project" value="UniProtKB-SubCell"/>
</dbReference>
<dbReference type="Proteomes" id="UP001153737">
    <property type="component" value="Chromosome 12"/>
</dbReference>
<dbReference type="PANTHER" id="PTHR14614">
    <property type="entry name" value="HEPATOCELLULAR CARCINOMA-ASSOCIATED ANTIGEN"/>
    <property type="match status" value="1"/>
</dbReference>
<evidence type="ECO:0000313" key="11">
    <source>
        <dbReference type="Proteomes" id="UP001153737"/>
    </source>
</evidence>
<dbReference type="Pfam" id="PF10294">
    <property type="entry name" value="Methyltransf_16"/>
    <property type="match status" value="1"/>
</dbReference>
<reference evidence="10" key="2">
    <citation type="submission" date="2022-10" db="EMBL/GenBank/DDBJ databases">
        <authorList>
            <consortium name="ENA_rothamsted_submissions"/>
            <consortium name="culmorum"/>
            <person name="King R."/>
        </authorList>
    </citation>
    <scope>NUCLEOTIDE SEQUENCE</scope>
</reference>
<evidence type="ECO:0000256" key="1">
    <source>
        <dbReference type="ARBA" id="ARBA00004123"/>
    </source>
</evidence>
<evidence type="ECO:0000256" key="7">
    <source>
        <dbReference type="ARBA" id="ARBA00022691"/>
    </source>
</evidence>